<protein>
    <submittedName>
        <fullName evidence="3">Tripartite tricarboxylate transporter substrate binding protein</fullName>
    </submittedName>
</protein>
<dbReference type="PANTHER" id="PTHR42928:SF5">
    <property type="entry name" value="BLR1237 PROTEIN"/>
    <property type="match status" value="1"/>
</dbReference>
<proteinExistence type="inferred from homology"/>
<keyword evidence="2" id="KW-0732">Signal</keyword>
<dbReference type="EMBL" id="RCZI01000003">
    <property type="protein sequence ID" value="TPG27939.1"/>
    <property type="molecule type" value="Genomic_DNA"/>
</dbReference>
<dbReference type="RefSeq" id="WP_140842065.1">
    <property type="nucleotide sequence ID" value="NZ_RCZI01000003.1"/>
</dbReference>
<dbReference type="Pfam" id="PF03401">
    <property type="entry name" value="TctC"/>
    <property type="match status" value="1"/>
</dbReference>
<organism evidence="3 4">
    <name type="scientific">Variovorax guangxiensis</name>
    <dbReference type="NCBI Taxonomy" id="1775474"/>
    <lineage>
        <taxon>Bacteria</taxon>
        <taxon>Pseudomonadati</taxon>
        <taxon>Pseudomonadota</taxon>
        <taxon>Betaproteobacteria</taxon>
        <taxon>Burkholderiales</taxon>
        <taxon>Comamonadaceae</taxon>
        <taxon>Variovorax</taxon>
    </lineage>
</organism>
<dbReference type="PIRSF" id="PIRSF017082">
    <property type="entry name" value="YflP"/>
    <property type="match status" value="1"/>
</dbReference>
<feature type="signal peptide" evidence="2">
    <location>
        <begin position="1"/>
        <end position="21"/>
    </location>
</feature>
<dbReference type="AlphaFoldDB" id="A0A502DTQ9"/>
<comment type="similarity">
    <text evidence="1">Belongs to the UPF0065 (bug) family.</text>
</comment>
<feature type="chain" id="PRO_5021383378" evidence="2">
    <location>
        <begin position="22"/>
        <end position="322"/>
    </location>
</feature>
<reference evidence="3 4" key="1">
    <citation type="journal article" date="2019" name="Environ. Microbiol.">
        <title>Species interactions and distinct microbial communities in high Arctic permafrost affected cryosols are associated with the CH4 and CO2 gas fluxes.</title>
        <authorList>
            <person name="Altshuler I."/>
            <person name="Hamel J."/>
            <person name="Turney S."/>
            <person name="Magnuson E."/>
            <person name="Levesque R."/>
            <person name="Greer C."/>
            <person name="Whyte L.G."/>
        </authorList>
    </citation>
    <scope>NUCLEOTIDE SEQUENCE [LARGE SCALE GENOMIC DNA]</scope>
    <source>
        <strain evidence="3 4">S06.C</strain>
    </source>
</reference>
<dbReference type="Proteomes" id="UP000319212">
    <property type="component" value="Unassembled WGS sequence"/>
</dbReference>
<dbReference type="SUPFAM" id="SSF53850">
    <property type="entry name" value="Periplasmic binding protein-like II"/>
    <property type="match status" value="1"/>
</dbReference>
<evidence type="ECO:0000313" key="4">
    <source>
        <dbReference type="Proteomes" id="UP000319212"/>
    </source>
</evidence>
<dbReference type="InterPro" id="IPR042100">
    <property type="entry name" value="Bug_dom1"/>
</dbReference>
<dbReference type="InterPro" id="IPR005064">
    <property type="entry name" value="BUG"/>
</dbReference>
<dbReference type="Gene3D" id="3.40.190.10">
    <property type="entry name" value="Periplasmic binding protein-like II"/>
    <property type="match status" value="1"/>
</dbReference>
<accession>A0A502DTQ9</accession>
<comment type="caution">
    <text evidence="3">The sequence shown here is derived from an EMBL/GenBank/DDBJ whole genome shotgun (WGS) entry which is preliminary data.</text>
</comment>
<sequence>MPWKLGAFALCFAALAAPCAAQPAYPDRAITLVVPVPPGGILDTVARMVVAPMGATLGQPVVIDNRAGAGGNIAASAVARAAPDGYTLLVGYSMFHVGNPSMYSNLTWDPLRDFTPVGMLVVSPHVVAVNPSTPAKTLRELVDYAKANPGKLNYATSGTGSVPHVGVELFKQQNHLDIVHVPYKGAGPAMQDVIAGNVQMTVATPPSVMGFVQSGKVRALAVAAKQRLPQMPDVPTTAEAGFPGFELEAWVALFAPKGTPPAAVAKLTEAAKLALQSPQVKKSAETAGVEIRYMPPAELDAVVRKDIVYWSKVIKTANIRAD</sequence>
<gene>
    <name evidence="3" type="ORF">EAH82_11820</name>
</gene>
<evidence type="ECO:0000313" key="3">
    <source>
        <dbReference type="EMBL" id="TPG27939.1"/>
    </source>
</evidence>
<evidence type="ECO:0000256" key="1">
    <source>
        <dbReference type="ARBA" id="ARBA00006987"/>
    </source>
</evidence>
<name>A0A502DTQ9_9BURK</name>
<dbReference type="Gene3D" id="3.40.190.150">
    <property type="entry name" value="Bordetella uptake gene, domain 1"/>
    <property type="match status" value="1"/>
</dbReference>
<evidence type="ECO:0000256" key="2">
    <source>
        <dbReference type="SAM" id="SignalP"/>
    </source>
</evidence>
<dbReference type="PANTHER" id="PTHR42928">
    <property type="entry name" value="TRICARBOXYLATE-BINDING PROTEIN"/>
    <property type="match status" value="1"/>
</dbReference>
<dbReference type="OrthoDB" id="8678477at2"/>
<dbReference type="CDD" id="cd13578">
    <property type="entry name" value="PBP2_Bug27"/>
    <property type="match status" value="1"/>
</dbReference>